<proteinExistence type="inferred from homology"/>
<keyword evidence="7" id="KW-0862">Zinc</keyword>
<protein>
    <recommendedName>
        <fullName evidence="8">Pre-mRNA-splicing factor SLU7</fullName>
    </recommendedName>
</protein>
<sequence>MPPPPPPSRRPPPGRSAPPTAASSSNSNSHADGAGAARKEDNIYIPSYISKQPFYVSGLDDAEDALQHQRRADGGALVNDRSLLTIERSAKTVGPARTKWVKGACENCGAMGHTAKTCLERPRKKGAKFTGKDIQADRAVRDVQLGYEAKRDIWAAYDPKQYREVVEEYELLEEARRKLQQEKDGGVGGDQPKDSGQGYEDGFKYAEESDLSKDKSIKQSMRIREDTAKYLLNLDADSAKYNPKKRALVDPGAIGDKSAQLFAEESFLRASGEAAEFERAQRLAWEAQERTGDTSLHLQANPTAGALKRKKEEEEREAKRRKKQELLASQYGAQPEVPEAVRAVAAVTESETFVEYDEAGLIKGAPRKEARSKYAEDVYINNHTSVWGSWWSDFKWGYACCHSFVKNSYCTGEVGKRMLEQANPWEKGEGDDGGEEVQEPPS</sequence>
<keyword evidence="7" id="KW-0479">Metal-binding</keyword>
<comment type="subcellular location">
    <subcellularLocation>
        <location evidence="1 8">Nucleus</location>
    </subcellularLocation>
</comment>
<evidence type="ECO:0000256" key="6">
    <source>
        <dbReference type="ARBA" id="ARBA00023242"/>
    </source>
</evidence>
<feature type="domain" description="CCHC-type" evidence="10">
    <location>
        <begin position="105"/>
        <end position="118"/>
    </location>
</feature>
<keyword evidence="7" id="KW-0863">Zinc-finger</keyword>
<dbReference type="PANTHER" id="PTHR12942:SF2">
    <property type="entry name" value="PRE-MRNA-SPLICING FACTOR SLU7"/>
    <property type="match status" value="1"/>
</dbReference>
<accession>A0ABR4DGF0</accession>
<evidence type="ECO:0000313" key="12">
    <source>
        <dbReference type="Proteomes" id="UP001600064"/>
    </source>
</evidence>
<feature type="region of interest" description="Disordered" evidence="9">
    <location>
        <begin position="1"/>
        <end position="42"/>
    </location>
</feature>
<dbReference type="GeneID" id="98122414"/>
<keyword evidence="3 8" id="KW-0507">mRNA processing</keyword>
<organism evidence="11 12">
    <name type="scientific">Remersonia thermophila</name>
    <dbReference type="NCBI Taxonomy" id="72144"/>
    <lineage>
        <taxon>Eukaryota</taxon>
        <taxon>Fungi</taxon>
        <taxon>Dikarya</taxon>
        <taxon>Ascomycota</taxon>
        <taxon>Pezizomycotina</taxon>
        <taxon>Sordariomycetes</taxon>
        <taxon>Sordariomycetidae</taxon>
        <taxon>Sordariales</taxon>
        <taxon>Sordariales incertae sedis</taxon>
        <taxon>Remersonia</taxon>
    </lineage>
</organism>
<comment type="caution">
    <text evidence="11">The sequence shown here is derived from an EMBL/GenBank/DDBJ whole genome shotgun (WGS) entry which is preliminary data.</text>
</comment>
<evidence type="ECO:0000256" key="9">
    <source>
        <dbReference type="SAM" id="MobiDB-lite"/>
    </source>
</evidence>
<evidence type="ECO:0000256" key="3">
    <source>
        <dbReference type="ARBA" id="ARBA00022664"/>
    </source>
</evidence>
<dbReference type="PROSITE" id="PS50158">
    <property type="entry name" value="ZF_CCHC"/>
    <property type="match status" value="1"/>
</dbReference>
<evidence type="ECO:0000313" key="11">
    <source>
        <dbReference type="EMBL" id="KAL2269410.1"/>
    </source>
</evidence>
<dbReference type="PANTHER" id="PTHR12942">
    <property type="entry name" value="STEP II SPLICING FACTOR SLU7"/>
    <property type="match status" value="1"/>
</dbReference>
<comment type="subunit">
    <text evidence="8">Associated with the spliceosome.</text>
</comment>
<evidence type="ECO:0000259" key="10">
    <source>
        <dbReference type="PROSITE" id="PS50158"/>
    </source>
</evidence>
<dbReference type="InterPro" id="IPR021715">
    <property type="entry name" value="Slu7_dom"/>
</dbReference>
<feature type="region of interest" description="Disordered" evidence="9">
    <location>
        <begin position="180"/>
        <end position="201"/>
    </location>
</feature>
<keyword evidence="4 8" id="KW-0747">Spliceosome</keyword>
<keyword evidence="6 8" id="KW-0539">Nucleus</keyword>
<evidence type="ECO:0000256" key="1">
    <source>
        <dbReference type="ARBA" id="ARBA00004123"/>
    </source>
</evidence>
<gene>
    <name evidence="11" type="ORF">VTJ83DRAFT_1594</name>
</gene>
<dbReference type="InterPro" id="IPR001878">
    <property type="entry name" value="Znf_CCHC"/>
</dbReference>
<feature type="compositionally biased region" description="Acidic residues" evidence="9">
    <location>
        <begin position="429"/>
        <end position="442"/>
    </location>
</feature>
<feature type="region of interest" description="Disordered" evidence="9">
    <location>
        <begin position="421"/>
        <end position="442"/>
    </location>
</feature>
<reference evidence="11 12" key="1">
    <citation type="journal article" date="2024" name="Commun. Biol.">
        <title>Comparative genomic analysis of thermophilic fungi reveals convergent evolutionary adaptations and gene losses.</title>
        <authorList>
            <person name="Steindorff A.S."/>
            <person name="Aguilar-Pontes M.V."/>
            <person name="Robinson A.J."/>
            <person name="Andreopoulos B."/>
            <person name="LaButti K."/>
            <person name="Kuo A."/>
            <person name="Mondo S."/>
            <person name="Riley R."/>
            <person name="Otillar R."/>
            <person name="Haridas S."/>
            <person name="Lipzen A."/>
            <person name="Grimwood J."/>
            <person name="Schmutz J."/>
            <person name="Clum A."/>
            <person name="Reid I.D."/>
            <person name="Moisan M.C."/>
            <person name="Butler G."/>
            <person name="Nguyen T.T.M."/>
            <person name="Dewar K."/>
            <person name="Conant G."/>
            <person name="Drula E."/>
            <person name="Henrissat B."/>
            <person name="Hansel C."/>
            <person name="Singer S."/>
            <person name="Hutchinson M.I."/>
            <person name="de Vries R.P."/>
            <person name="Natvig D.O."/>
            <person name="Powell A.J."/>
            <person name="Tsang A."/>
            <person name="Grigoriev I.V."/>
        </authorList>
    </citation>
    <scope>NUCLEOTIDE SEQUENCE [LARGE SCALE GENOMIC DNA]</scope>
    <source>
        <strain evidence="11 12">ATCC 22073</strain>
    </source>
</reference>
<dbReference type="Pfam" id="PF11708">
    <property type="entry name" value="Slu7"/>
    <property type="match status" value="1"/>
</dbReference>
<keyword evidence="5 8" id="KW-0508">mRNA splicing</keyword>
<dbReference type="RefSeq" id="XP_070868134.1">
    <property type="nucleotide sequence ID" value="XM_071007770.1"/>
</dbReference>
<comment type="similarity">
    <text evidence="2 8">Belongs to the SLU7 family.</text>
</comment>
<comment type="function">
    <text evidence="8">Involved in pre-mRNA splicing.</text>
</comment>
<keyword evidence="12" id="KW-1185">Reference proteome</keyword>
<name>A0ABR4DGF0_9PEZI</name>
<dbReference type="InterPro" id="IPR039974">
    <property type="entry name" value="Splicing_factor_SLU7"/>
</dbReference>
<feature type="compositionally biased region" description="Polar residues" evidence="9">
    <location>
        <begin position="293"/>
        <end position="302"/>
    </location>
</feature>
<evidence type="ECO:0000256" key="2">
    <source>
        <dbReference type="ARBA" id="ARBA00007203"/>
    </source>
</evidence>
<evidence type="ECO:0000256" key="4">
    <source>
        <dbReference type="ARBA" id="ARBA00022728"/>
    </source>
</evidence>
<dbReference type="Proteomes" id="UP001600064">
    <property type="component" value="Unassembled WGS sequence"/>
</dbReference>
<evidence type="ECO:0000256" key="7">
    <source>
        <dbReference type="PROSITE-ProRule" id="PRU00047"/>
    </source>
</evidence>
<evidence type="ECO:0000256" key="8">
    <source>
        <dbReference type="RuleBase" id="RU367071"/>
    </source>
</evidence>
<feature type="region of interest" description="Disordered" evidence="9">
    <location>
        <begin position="290"/>
        <end position="328"/>
    </location>
</feature>
<evidence type="ECO:0000256" key="5">
    <source>
        <dbReference type="ARBA" id="ARBA00023187"/>
    </source>
</evidence>
<feature type="compositionally biased region" description="Pro residues" evidence="9">
    <location>
        <begin position="1"/>
        <end position="16"/>
    </location>
</feature>
<feature type="compositionally biased region" description="Low complexity" evidence="9">
    <location>
        <begin position="17"/>
        <end position="36"/>
    </location>
</feature>
<dbReference type="EMBL" id="JAZGUE010000002">
    <property type="protein sequence ID" value="KAL2269410.1"/>
    <property type="molecule type" value="Genomic_DNA"/>
</dbReference>